<dbReference type="SUPFAM" id="SSF52540">
    <property type="entry name" value="P-loop containing nucleoside triphosphate hydrolases"/>
    <property type="match status" value="1"/>
</dbReference>
<dbReference type="PANTHER" id="PTHR43394:SF1">
    <property type="entry name" value="ATP-BINDING CASSETTE SUB-FAMILY B MEMBER 10, MITOCHONDRIAL"/>
    <property type="match status" value="1"/>
</dbReference>
<evidence type="ECO:0000256" key="3">
    <source>
        <dbReference type="ARBA" id="ARBA00022989"/>
    </source>
</evidence>
<accession>A0A6B2L5Y6</accession>
<sequence>MVLLLLKHLKSFDFYRPVGLGFASSFVVTFSTLSENYLAGCIIDVFSQSEGYKDFDKEDLMTKVNYYCYVLCLVYFVQFLSMTLESFMFQDLGSKIGIQFKNTLFGHLMYQTQQFYDLQKSGHLLEVFSTSIKSLQDGLSSHFPDLLNCSIRVLFAICYLFYLSWKLTLAIFIATPIVGLALYFQGNVVGNLTTTLLEAQAKLTGKANESISHIKAIKLFNQEETQKAIYSEYNEEYYKTQRKLTFIDSITDGGVTLSVNVCITIGMWYGGILVISGELSPGDLISYTLSALLVHSDLTSIPTATTKLNKMLLNIHKLFVILESPVEKDTGNIELNYVRGDISFEKVTFHYPARAEVGVLQDFDLTFESGKSTALVGKSGQGKSTIISLLMSNSY</sequence>
<evidence type="ECO:0000313" key="7">
    <source>
        <dbReference type="EMBL" id="NDV32379.1"/>
    </source>
</evidence>
<dbReference type="GO" id="GO:0015421">
    <property type="term" value="F:ABC-type oligopeptide transporter activity"/>
    <property type="evidence" value="ECO:0007669"/>
    <property type="project" value="TreeGrafter"/>
</dbReference>
<dbReference type="InterPro" id="IPR003439">
    <property type="entry name" value="ABC_transporter-like_ATP-bd"/>
</dbReference>
<organism evidence="7">
    <name type="scientific">Arcella intermedia</name>
    <dbReference type="NCBI Taxonomy" id="1963864"/>
    <lineage>
        <taxon>Eukaryota</taxon>
        <taxon>Amoebozoa</taxon>
        <taxon>Tubulinea</taxon>
        <taxon>Elardia</taxon>
        <taxon>Arcellinida</taxon>
        <taxon>Sphaerothecina</taxon>
        <taxon>Arcellidae</taxon>
        <taxon>Arcella</taxon>
    </lineage>
</organism>
<keyword evidence="3 5" id="KW-1133">Transmembrane helix</keyword>
<dbReference type="SUPFAM" id="SSF90123">
    <property type="entry name" value="ABC transporter transmembrane region"/>
    <property type="match status" value="1"/>
</dbReference>
<dbReference type="GO" id="GO:0016887">
    <property type="term" value="F:ATP hydrolysis activity"/>
    <property type="evidence" value="ECO:0007669"/>
    <property type="project" value="InterPro"/>
</dbReference>
<dbReference type="InterPro" id="IPR039421">
    <property type="entry name" value="Type_1_exporter"/>
</dbReference>
<feature type="transmembrane region" description="Helical" evidence="5">
    <location>
        <begin position="66"/>
        <end position="84"/>
    </location>
</feature>
<proteinExistence type="predicted"/>
<dbReference type="GO" id="GO:0005524">
    <property type="term" value="F:ATP binding"/>
    <property type="evidence" value="ECO:0007669"/>
    <property type="project" value="InterPro"/>
</dbReference>
<feature type="domain" description="ABC transmembrane type-1" evidence="6">
    <location>
        <begin position="20"/>
        <end position="310"/>
    </location>
</feature>
<dbReference type="InterPro" id="IPR011527">
    <property type="entry name" value="ABC1_TM_dom"/>
</dbReference>
<dbReference type="AlphaFoldDB" id="A0A6B2L5Y6"/>
<evidence type="ECO:0000259" key="6">
    <source>
        <dbReference type="PROSITE" id="PS50929"/>
    </source>
</evidence>
<evidence type="ECO:0000256" key="4">
    <source>
        <dbReference type="ARBA" id="ARBA00023136"/>
    </source>
</evidence>
<reference evidence="7" key="1">
    <citation type="journal article" date="2020" name="J. Eukaryot. Microbiol.">
        <title>De novo Sequencing, Assembly and Annotation of the Transcriptome for the Free-Living Testate Amoeba Arcella intermedia.</title>
        <authorList>
            <person name="Ribeiro G.M."/>
            <person name="Porfirio-Sousa A.L."/>
            <person name="Maurer-Alcala X.X."/>
            <person name="Katz L.A."/>
            <person name="Lahr D.J.G."/>
        </authorList>
    </citation>
    <scope>NUCLEOTIDE SEQUENCE</scope>
</reference>
<dbReference type="EMBL" id="GIBP01003410">
    <property type="protein sequence ID" value="NDV32379.1"/>
    <property type="molecule type" value="Transcribed_RNA"/>
</dbReference>
<keyword evidence="2 5" id="KW-0812">Transmembrane</keyword>
<evidence type="ECO:0000256" key="1">
    <source>
        <dbReference type="ARBA" id="ARBA00004141"/>
    </source>
</evidence>
<evidence type="ECO:0000256" key="2">
    <source>
        <dbReference type="ARBA" id="ARBA00022692"/>
    </source>
</evidence>
<evidence type="ECO:0000256" key="5">
    <source>
        <dbReference type="SAM" id="Phobius"/>
    </source>
</evidence>
<feature type="transmembrane region" description="Helical" evidence="5">
    <location>
        <begin position="169"/>
        <end position="186"/>
    </location>
</feature>
<dbReference type="InterPro" id="IPR036640">
    <property type="entry name" value="ABC1_TM_sf"/>
</dbReference>
<dbReference type="Gene3D" id="3.40.50.300">
    <property type="entry name" value="P-loop containing nucleotide triphosphate hydrolases"/>
    <property type="match status" value="1"/>
</dbReference>
<protein>
    <recommendedName>
        <fullName evidence="6">ABC transmembrane type-1 domain-containing protein</fullName>
    </recommendedName>
</protein>
<dbReference type="GO" id="GO:0016020">
    <property type="term" value="C:membrane"/>
    <property type="evidence" value="ECO:0007669"/>
    <property type="project" value="UniProtKB-SubCell"/>
</dbReference>
<dbReference type="Pfam" id="PF00664">
    <property type="entry name" value="ABC_membrane"/>
    <property type="match status" value="1"/>
</dbReference>
<dbReference type="Gene3D" id="1.20.1560.10">
    <property type="entry name" value="ABC transporter type 1, transmembrane domain"/>
    <property type="match status" value="1"/>
</dbReference>
<comment type="subcellular location">
    <subcellularLocation>
        <location evidence="1">Membrane</location>
        <topology evidence="1">Multi-pass membrane protein</topology>
    </subcellularLocation>
</comment>
<dbReference type="Pfam" id="PF00005">
    <property type="entry name" value="ABC_tran"/>
    <property type="match status" value="1"/>
</dbReference>
<dbReference type="PROSITE" id="PS50929">
    <property type="entry name" value="ABC_TM1F"/>
    <property type="match status" value="1"/>
</dbReference>
<dbReference type="PANTHER" id="PTHR43394">
    <property type="entry name" value="ATP-DEPENDENT PERMEASE MDL1, MITOCHONDRIAL"/>
    <property type="match status" value="1"/>
</dbReference>
<dbReference type="InterPro" id="IPR027417">
    <property type="entry name" value="P-loop_NTPase"/>
</dbReference>
<name>A0A6B2L5Y6_9EUKA</name>
<keyword evidence="4 5" id="KW-0472">Membrane</keyword>